<accession>A0ABW7GMI3</accession>
<comment type="caution">
    <text evidence="1">The sequence shown here is derived from an EMBL/GenBank/DDBJ whole genome shotgun (WGS) entry which is preliminary data.</text>
</comment>
<organism evidence="1 2">
    <name type="scientific">Pelomonas lactea</name>
    <dbReference type="NCBI Taxonomy" id="3299030"/>
    <lineage>
        <taxon>Bacteria</taxon>
        <taxon>Pseudomonadati</taxon>
        <taxon>Pseudomonadota</taxon>
        <taxon>Betaproteobacteria</taxon>
        <taxon>Burkholderiales</taxon>
        <taxon>Sphaerotilaceae</taxon>
        <taxon>Roseateles</taxon>
    </lineage>
</organism>
<name>A0ABW7GMI3_9BURK</name>
<protein>
    <submittedName>
        <fullName evidence="1">Uncharacterized protein</fullName>
    </submittedName>
</protein>
<proteinExistence type="predicted"/>
<evidence type="ECO:0000313" key="1">
    <source>
        <dbReference type="EMBL" id="MFG6463029.1"/>
    </source>
</evidence>
<keyword evidence="2" id="KW-1185">Reference proteome</keyword>
<evidence type="ECO:0000313" key="2">
    <source>
        <dbReference type="Proteomes" id="UP001606302"/>
    </source>
</evidence>
<dbReference type="Proteomes" id="UP001606302">
    <property type="component" value="Unassembled WGS sequence"/>
</dbReference>
<dbReference type="EMBL" id="JBIGHX010000005">
    <property type="protein sequence ID" value="MFG6463029.1"/>
    <property type="molecule type" value="Genomic_DNA"/>
</dbReference>
<reference evidence="1 2" key="1">
    <citation type="submission" date="2024-08" db="EMBL/GenBank/DDBJ databases">
        <authorList>
            <person name="Lu H."/>
        </authorList>
    </citation>
    <scope>NUCLEOTIDE SEQUENCE [LARGE SCALE GENOMIC DNA]</scope>
    <source>
        <strain evidence="1 2">DXS20W</strain>
    </source>
</reference>
<gene>
    <name evidence="1" type="ORF">ACG04Q_15755</name>
</gene>
<sequence>MALPTLLLPLAAAADDTPNTLIQAAVILNVFDRLDAGCAGRYSGEQREQLQRWQAANDVDALRARLPELRADAALTAKLDRSAQQIVQVARSKGASDCAAAASLTKLPDAQFGRLALDSPRQPAPPLPREPAAAAPAPLPAATLQQIDSFAFATRPKMGLGGFIALDIYPVVLFRNGELLTDVRGLRFAGGLDAHRAAQADAWTRWRREGGQLQWLKAGQWANLPFNKTYARLPADLRLAGRFRSVGGTGNVAVGGAQSVTVVDEYRFGADGRVVRSGAVGSTAAAGDTAVATRGGPGERAGRYRVDGLLLRIDYDDGSREQRVLITDPDKPGGALWLDGESYVERR</sequence>
<dbReference type="RefSeq" id="WP_394511902.1">
    <property type="nucleotide sequence ID" value="NZ_JBIGHX010000005.1"/>
</dbReference>